<dbReference type="EMBL" id="CMWB01000003">
    <property type="protein sequence ID" value="CKI86375.1"/>
    <property type="molecule type" value="Genomic_DNA"/>
</dbReference>
<dbReference type="EMBL" id="VMYC01000078">
    <property type="protein sequence ID" value="TVX70582.1"/>
    <property type="molecule type" value="Genomic_DNA"/>
</dbReference>
<dbReference type="Pfam" id="PF00188">
    <property type="entry name" value="CAP"/>
    <property type="match status" value="1"/>
</dbReference>
<dbReference type="InterPro" id="IPR014044">
    <property type="entry name" value="CAP_dom"/>
</dbReference>
<dbReference type="Pfam" id="PF01473">
    <property type="entry name" value="Choline_bind_1"/>
    <property type="match status" value="1"/>
</dbReference>
<feature type="repeat" description="Cell wall-binding" evidence="2">
    <location>
        <begin position="336"/>
        <end position="355"/>
    </location>
</feature>
<dbReference type="Proteomes" id="UP000315060">
    <property type="component" value="Unassembled WGS sequence"/>
</dbReference>
<dbReference type="InterPro" id="IPR035940">
    <property type="entry name" value="CAP_sf"/>
</dbReference>
<keyword evidence="1" id="KW-0677">Repeat</keyword>
<sequence length="395" mass="43261">MKKIVFASALALTLAGAVLTNDVFANDRLVATQSTDSNVLTSEVLKPSSGNVLVGIKGEFLPPHQQSILDAINKIRKEAADEGLVDKYVPVKWSVDHEKTAFVRAAEVSVTLKAERLSSKNNWTAFPSGNSLSGEALDLNPDGFLKAIENWHAEKANYVAKKKDKTSKEFSFYYENLINPKFTYVGLAAFKNAASPQKAATVALALGTTTSSEELAGGYGSAVQYTEVTASNLSTVKSKAMVVETPLKDFRKSTSDQSGWVQSNGKWYFYESGDVKTGWLKTGGKWYYLNDLGVMQTGFVEVDGSVYYLSNSGAMFTGWGTDGSRWFYCDGSVAMKTGWYKENGTWYYLDEEGIMKTGWFKVGQHWYYANGSGALAVSTTTPDGYRVNANGEWVS</sequence>
<feature type="domain" description="SCP" evidence="4">
    <location>
        <begin position="69"/>
        <end position="193"/>
    </location>
</feature>
<evidence type="ECO:0000259" key="4">
    <source>
        <dbReference type="Pfam" id="PF00188"/>
    </source>
</evidence>
<dbReference type="Proteomes" id="UP000045541">
    <property type="component" value="Unassembled WGS sequence"/>
</dbReference>
<dbReference type="InterPro" id="IPR018337">
    <property type="entry name" value="Cell_wall/Cho-bd_repeat"/>
</dbReference>
<protein>
    <submittedName>
        <fullName evidence="5">Choline binding protein CbpI</fullName>
        <ecNumber evidence="5">3.5.1.28</ecNumber>
    </submittedName>
    <submittedName>
        <fullName evidence="6">Choline-binding protein C</fullName>
    </submittedName>
</protein>
<evidence type="ECO:0000256" key="1">
    <source>
        <dbReference type="ARBA" id="ARBA00022737"/>
    </source>
</evidence>
<feature type="repeat" description="Cell wall-binding" evidence="2">
    <location>
        <begin position="276"/>
        <end position="295"/>
    </location>
</feature>
<feature type="chain" id="PRO_5014506142" evidence="3">
    <location>
        <begin position="26"/>
        <end position="395"/>
    </location>
</feature>
<reference evidence="5 7" key="1">
    <citation type="submission" date="2015-03" db="EMBL/GenBank/DDBJ databases">
        <authorList>
            <consortium name="Pathogen Informatics"/>
            <person name="Murphy D."/>
        </authorList>
    </citation>
    <scope>NUCLEOTIDE SEQUENCE [LARGE SCALE GENOMIC DNA]</scope>
    <source>
        <strain evidence="5 7">0310</strain>
    </source>
</reference>
<evidence type="ECO:0000313" key="6">
    <source>
        <dbReference type="EMBL" id="TVX70582.1"/>
    </source>
</evidence>
<accession>A0A098ZAA2</accession>
<comment type="caution">
    <text evidence="5">The sequence shown here is derived from an EMBL/GenBank/DDBJ whole genome shotgun (WGS) entry which is preliminary data.</text>
</comment>
<dbReference type="GO" id="GO:0008745">
    <property type="term" value="F:N-acetylmuramoyl-L-alanine amidase activity"/>
    <property type="evidence" value="ECO:0007669"/>
    <property type="project" value="UniProtKB-EC"/>
</dbReference>
<evidence type="ECO:0000313" key="5">
    <source>
        <dbReference type="EMBL" id="CKI86375.1"/>
    </source>
</evidence>
<proteinExistence type="predicted"/>
<dbReference type="AlphaFoldDB" id="A0A098ZAA2"/>
<feature type="signal peptide" evidence="3">
    <location>
        <begin position="1"/>
        <end position="25"/>
    </location>
</feature>
<keyword evidence="5" id="KW-0378">Hydrolase</keyword>
<dbReference type="SUPFAM" id="SSF55797">
    <property type="entry name" value="PR-1-like"/>
    <property type="match status" value="1"/>
</dbReference>
<dbReference type="Pfam" id="PF19127">
    <property type="entry name" value="Choline_bind_3"/>
    <property type="match status" value="2"/>
</dbReference>
<evidence type="ECO:0000313" key="8">
    <source>
        <dbReference type="Proteomes" id="UP000315060"/>
    </source>
</evidence>
<organism evidence="5 7">
    <name type="scientific">Streptococcus pneumoniae</name>
    <dbReference type="NCBI Taxonomy" id="1313"/>
    <lineage>
        <taxon>Bacteria</taxon>
        <taxon>Bacillati</taxon>
        <taxon>Bacillota</taxon>
        <taxon>Bacilli</taxon>
        <taxon>Lactobacillales</taxon>
        <taxon>Streptococcaceae</taxon>
        <taxon>Streptococcus</taxon>
    </lineage>
</organism>
<gene>
    <name evidence="5" type="primary">cbpI</name>
    <name evidence="6" type="ORF">AZJ28_04970</name>
    <name evidence="5" type="ORF">ERS096071_00196</name>
</gene>
<dbReference type="SUPFAM" id="SSF69360">
    <property type="entry name" value="Cell wall binding repeat"/>
    <property type="match status" value="1"/>
</dbReference>
<keyword evidence="3" id="KW-0732">Signal</keyword>
<name>A0A098ZAA2_STREE</name>
<evidence type="ECO:0000256" key="2">
    <source>
        <dbReference type="PROSITE-ProRule" id="PRU00591"/>
    </source>
</evidence>
<evidence type="ECO:0000256" key="3">
    <source>
        <dbReference type="SAM" id="SignalP"/>
    </source>
</evidence>
<dbReference type="EC" id="3.5.1.28" evidence="5"/>
<dbReference type="PROSITE" id="PS51170">
    <property type="entry name" value="CW"/>
    <property type="match status" value="2"/>
</dbReference>
<dbReference type="Gene3D" id="2.10.270.10">
    <property type="entry name" value="Cholin Binding"/>
    <property type="match status" value="2"/>
</dbReference>
<dbReference type="Gene3D" id="3.40.33.10">
    <property type="entry name" value="CAP"/>
    <property type="match status" value="1"/>
</dbReference>
<reference evidence="6 8" key="2">
    <citation type="submission" date="2019-07" db="EMBL/GenBank/DDBJ databases">
        <authorList>
            <person name="Mohale T."/>
        </authorList>
    </citation>
    <scope>NUCLEOTIDE SEQUENCE [LARGE SCALE GENOMIC DNA]</scope>
    <source>
        <strain evidence="6 8">NTPn 59</strain>
    </source>
</reference>
<evidence type="ECO:0000313" key="7">
    <source>
        <dbReference type="Proteomes" id="UP000045541"/>
    </source>
</evidence>